<keyword evidence="1" id="KW-0472">Membrane</keyword>
<keyword evidence="1" id="KW-0812">Transmembrane</keyword>
<evidence type="ECO:0000259" key="2">
    <source>
        <dbReference type="Pfam" id="PF14620"/>
    </source>
</evidence>
<evidence type="ECO:0000313" key="4">
    <source>
        <dbReference type="EMBL" id="MFD1127051.1"/>
    </source>
</evidence>
<reference evidence="5" key="1">
    <citation type="journal article" date="2019" name="Int. J. Syst. Evol. Microbiol.">
        <title>The Global Catalogue of Microorganisms (GCM) 10K type strain sequencing project: providing services to taxonomists for standard genome sequencing and annotation.</title>
        <authorList>
            <consortium name="The Broad Institute Genomics Platform"/>
            <consortium name="The Broad Institute Genome Sequencing Center for Infectious Disease"/>
            <person name="Wu L."/>
            <person name="Ma J."/>
        </authorList>
    </citation>
    <scope>NUCLEOTIDE SEQUENCE [LARGE SCALE GENOMIC DNA]</scope>
    <source>
        <strain evidence="5">CCUG 53519</strain>
    </source>
</reference>
<feature type="transmembrane region" description="Helical" evidence="1">
    <location>
        <begin position="7"/>
        <end position="25"/>
    </location>
</feature>
<dbReference type="Pfam" id="PF14620">
    <property type="entry name" value="YPEB_PepSY1-2"/>
    <property type="match status" value="1"/>
</dbReference>
<feature type="domain" description="Sporulation protein YpeB PepSY1 and PepSY2" evidence="2">
    <location>
        <begin position="184"/>
        <end position="373"/>
    </location>
</feature>
<protein>
    <submittedName>
        <fullName evidence="4">Germination protein YpeB</fullName>
    </submittedName>
</protein>
<keyword evidence="5" id="KW-1185">Reference proteome</keyword>
<dbReference type="EMBL" id="JBHTKX010000001">
    <property type="protein sequence ID" value="MFD1127051.1"/>
    <property type="molecule type" value="Genomic_DNA"/>
</dbReference>
<name>A0ABW3PTF6_9BACL</name>
<organism evidence="4 5">
    <name type="scientific">Paenibacillus provencensis</name>
    <dbReference type="NCBI Taxonomy" id="441151"/>
    <lineage>
        <taxon>Bacteria</taxon>
        <taxon>Bacillati</taxon>
        <taxon>Bacillota</taxon>
        <taxon>Bacilli</taxon>
        <taxon>Bacillales</taxon>
        <taxon>Paenibacillaceae</taxon>
        <taxon>Paenibacillus</taxon>
    </lineage>
</organism>
<gene>
    <name evidence="4" type="primary">ypeB</name>
    <name evidence="4" type="ORF">ACFQ3J_02570</name>
</gene>
<evidence type="ECO:0000259" key="3">
    <source>
        <dbReference type="Pfam" id="PF20769"/>
    </source>
</evidence>
<feature type="domain" description="Sporulation protein YpeB N-terminal" evidence="3">
    <location>
        <begin position="30"/>
        <end position="167"/>
    </location>
</feature>
<dbReference type="InterPro" id="IPR048402">
    <property type="entry name" value="YpeB_N"/>
</dbReference>
<accession>A0ABW3PTF6</accession>
<keyword evidence="1" id="KW-1133">Transmembrane helix</keyword>
<dbReference type="Proteomes" id="UP001597169">
    <property type="component" value="Unassembled WGS sequence"/>
</dbReference>
<evidence type="ECO:0000256" key="1">
    <source>
        <dbReference type="SAM" id="Phobius"/>
    </source>
</evidence>
<comment type="caution">
    <text evidence="4">The sequence shown here is derived from an EMBL/GenBank/DDBJ whole genome shotgun (WGS) entry which is preliminary data.</text>
</comment>
<dbReference type="Pfam" id="PF20769">
    <property type="entry name" value="YPEB_N"/>
    <property type="match status" value="1"/>
</dbReference>
<dbReference type="InterPro" id="IPR014239">
    <property type="entry name" value="YpeB_PepSY1-2"/>
</dbReference>
<proteinExistence type="predicted"/>
<sequence>MYRRLSSVLFPIVTVLLIGTIIWGYQINQQRNSVMIQSENQYQRAFHDLSYNMDRIHSELGNTLAVSSASEGMHRKGLMNVWRLSSEAQNEIAQLPLSMVPFNETEELLSRISKFAYQASIRDLTKNPLTDQEKKNLQTLYKNTEEINKDLDNVQMSVLNDHLKWSDAEMAMTSEKEVKNGIVDGFRSVNKKVGEYPPLEWGPSVSSLYEQRKVRKLSGVPVTTADVKRKAQKFADLNQEEIQVTENGRGTDYRSYTASAVHPRGNMVSMDFTADGGLLISYNDEREVGPKKVDRETAMNKADQFLENKGYREMQAVAYNEYDNLGNFTYVRQHEDVLVYPEKITVRVALDNGEVIGLQATEFLNEHQEDREFPAPKMKMKDAKAKLNPDFKVSMVRKALIKNEFSDEVMCYQFVGKINGSQYRIYLNSDTGLEEAVEVVPGQTGRL</sequence>
<dbReference type="RefSeq" id="WP_091158079.1">
    <property type="nucleotide sequence ID" value="NZ_JBHTKX010000001.1"/>
</dbReference>
<evidence type="ECO:0000313" key="5">
    <source>
        <dbReference type="Proteomes" id="UP001597169"/>
    </source>
</evidence>
<dbReference type="NCBIfam" id="TIGR02889">
    <property type="entry name" value="spore_YpeB"/>
    <property type="match status" value="1"/>
</dbReference>